<feature type="compositionally biased region" description="Acidic residues" evidence="1">
    <location>
        <begin position="174"/>
        <end position="185"/>
    </location>
</feature>
<feature type="compositionally biased region" description="Basic and acidic residues" evidence="1">
    <location>
        <begin position="186"/>
        <end position="196"/>
    </location>
</feature>
<proteinExistence type="predicted"/>
<sequence>MSTITLFDPPSTSTRKKGPSSLRSLNLKASRSDLKTSNSSKDSLFGDLLGIKSKNRPAEITDLEDSPTLNFSSSASIASGSTDSSTSSSSVSSTASTATKASISLTDHDLFGIKLRQTREPQVPQILNGVDLGGETYKVPEPVPKQFYRDLTFMEDEELVQKYGLVKIDPPGDVAEEEKAEEDENHNEKSLMDWLKHPPAPKMSITKFV</sequence>
<accession>A0A6A6CEB8</accession>
<dbReference type="RefSeq" id="XP_033666456.1">
    <property type="nucleotide sequence ID" value="XM_033806976.1"/>
</dbReference>
<feature type="compositionally biased region" description="Low complexity" evidence="1">
    <location>
        <begin position="72"/>
        <end position="100"/>
    </location>
</feature>
<protein>
    <submittedName>
        <fullName evidence="2">Uncharacterized protein</fullName>
    </submittedName>
</protein>
<feature type="compositionally biased region" description="Polar residues" evidence="1">
    <location>
        <begin position="1"/>
        <end position="13"/>
    </location>
</feature>
<organism evidence="2 3">
    <name type="scientific">Zasmidium cellare ATCC 36951</name>
    <dbReference type="NCBI Taxonomy" id="1080233"/>
    <lineage>
        <taxon>Eukaryota</taxon>
        <taxon>Fungi</taxon>
        <taxon>Dikarya</taxon>
        <taxon>Ascomycota</taxon>
        <taxon>Pezizomycotina</taxon>
        <taxon>Dothideomycetes</taxon>
        <taxon>Dothideomycetidae</taxon>
        <taxon>Mycosphaerellales</taxon>
        <taxon>Mycosphaerellaceae</taxon>
        <taxon>Zasmidium</taxon>
    </lineage>
</organism>
<reference evidence="2" key="1">
    <citation type="journal article" date="2020" name="Stud. Mycol.">
        <title>101 Dothideomycetes genomes: a test case for predicting lifestyles and emergence of pathogens.</title>
        <authorList>
            <person name="Haridas S."/>
            <person name="Albert R."/>
            <person name="Binder M."/>
            <person name="Bloem J."/>
            <person name="Labutti K."/>
            <person name="Salamov A."/>
            <person name="Andreopoulos B."/>
            <person name="Baker S."/>
            <person name="Barry K."/>
            <person name="Bills G."/>
            <person name="Bluhm B."/>
            <person name="Cannon C."/>
            <person name="Castanera R."/>
            <person name="Culley D."/>
            <person name="Daum C."/>
            <person name="Ezra D."/>
            <person name="Gonzalez J."/>
            <person name="Henrissat B."/>
            <person name="Kuo A."/>
            <person name="Liang C."/>
            <person name="Lipzen A."/>
            <person name="Lutzoni F."/>
            <person name="Magnuson J."/>
            <person name="Mondo S."/>
            <person name="Nolan M."/>
            <person name="Ohm R."/>
            <person name="Pangilinan J."/>
            <person name="Park H.-J."/>
            <person name="Ramirez L."/>
            <person name="Alfaro M."/>
            <person name="Sun H."/>
            <person name="Tritt A."/>
            <person name="Yoshinaga Y."/>
            <person name="Zwiers L.-H."/>
            <person name="Turgeon B."/>
            <person name="Goodwin S."/>
            <person name="Spatafora J."/>
            <person name="Crous P."/>
            <person name="Grigoriev I."/>
        </authorList>
    </citation>
    <scope>NUCLEOTIDE SEQUENCE</scope>
    <source>
        <strain evidence="2">ATCC 36951</strain>
    </source>
</reference>
<dbReference type="Proteomes" id="UP000799537">
    <property type="component" value="Unassembled WGS sequence"/>
</dbReference>
<keyword evidence="3" id="KW-1185">Reference proteome</keyword>
<feature type="region of interest" description="Disordered" evidence="1">
    <location>
        <begin position="170"/>
        <end position="209"/>
    </location>
</feature>
<evidence type="ECO:0000313" key="2">
    <source>
        <dbReference type="EMBL" id="KAF2165567.1"/>
    </source>
</evidence>
<evidence type="ECO:0000313" key="3">
    <source>
        <dbReference type="Proteomes" id="UP000799537"/>
    </source>
</evidence>
<evidence type="ECO:0000256" key="1">
    <source>
        <dbReference type="SAM" id="MobiDB-lite"/>
    </source>
</evidence>
<feature type="region of interest" description="Disordered" evidence="1">
    <location>
        <begin position="1"/>
        <end position="100"/>
    </location>
</feature>
<dbReference type="EMBL" id="ML993599">
    <property type="protein sequence ID" value="KAF2165567.1"/>
    <property type="molecule type" value="Genomic_DNA"/>
</dbReference>
<dbReference type="GeneID" id="54560248"/>
<feature type="compositionally biased region" description="Polar residues" evidence="1">
    <location>
        <begin position="21"/>
        <end position="42"/>
    </location>
</feature>
<gene>
    <name evidence="2" type="ORF">M409DRAFT_23863</name>
</gene>
<name>A0A6A6CEB8_ZASCE</name>
<dbReference type="AlphaFoldDB" id="A0A6A6CEB8"/>
<dbReference type="OrthoDB" id="3642232at2759"/>